<sequence length="571" mass="61166">MMTGEFTLTFQKHGTTTPLSMSVSIDTATSGSCSEEISEGSILKYGTKYEVLSLTSATLHFTIADSLTFTTDPEPPRLKSMSSRSLTRKKDELTISFVGSLLPDGTGTIRVKASDSDVVEGVLTRVSATECTGVIPTAWKEDATHVSFGKTYSVKSAKIGSSEIVVDSGISVPVPNPAVITSFSVPTECSSELFEIEVIGQNLPSSNTYTLTLSDSHTISVTFSDSTKGKWIVSASLPSQIQFSTTYSVSSVTLGDDHVLLNATTFTTPGGPTLTSISTSLTLPLKKEVILSLSGLRMKSGEFDLTFRKQGTSKPLSMSVTITSETKGSGSEDIFGGTILEFGTTYEVLSLTSDTLHFALASSLIFTTDPEPTRLTSISYNKLSDKDRKADFTVGGRVMTNGENYTIIVNKTGTAVQKTFEVTMSSAEVGGGSAVLFSQTEEEIELDYDTEYEVVGVKDSSQLSILIEGGLTFTTDPEPCRLMKIVSAKDEGLNSTTLTLSSRVLKEGQEYEVKVTGTPLSSKSNAIHETTFSFTATSASLNTVPFTLYPFDDAVVEYGHSDSVDWMKVVD</sequence>
<organism evidence="1 2">
    <name type="scientific">Blattamonas nauphoetae</name>
    <dbReference type="NCBI Taxonomy" id="2049346"/>
    <lineage>
        <taxon>Eukaryota</taxon>
        <taxon>Metamonada</taxon>
        <taxon>Preaxostyla</taxon>
        <taxon>Oxymonadida</taxon>
        <taxon>Blattamonas</taxon>
    </lineage>
</organism>
<accession>A0ABQ9XV64</accession>
<keyword evidence="2" id="KW-1185">Reference proteome</keyword>
<gene>
    <name evidence="1" type="ORF">BLNAU_9604</name>
</gene>
<dbReference type="Proteomes" id="UP001281761">
    <property type="component" value="Unassembled WGS sequence"/>
</dbReference>
<evidence type="ECO:0000313" key="2">
    <source>
        <dbReference type="Proteomes" id="UP001281761"/>
    </source>
</evidence>
<reference evidence="1 2" key="1">
    <citation type="journal article" date="2022" name="bioRxiv">
        <title>Genomics of Preaxostyla Flagellates Illuminates Evolutionary Transitions and the Path Towards Mitochondrial Loss.</title>
        <authorList>
            <person name="Novak L.V.F."/>
            <person name="Treitli S.C."/>
            <person name="Pyrih J."/>
            <person name="Halakuc P."/>
            <person name="Pipaliya S.V."/>
            <person name="Vacek V."/>
            <person name="Brzon O."/>
            <person name="Soukal P."/>
            <person name="Eme L."/>
            <person name="Dacks J.B."/>
            <person name="Karnkowska A."/>
            <person name="Elias M."/>
            <person name="Hampl V."/>
        </authorList>
    </citation>
    <scope>NUCLEOTIDE SEQUENCE [LARGE SCALE GENOMIC DNA]</scope>
    <source>
        <strain evidence="1">NAU3</strain>
        <tissue evidence="1">Gut</tissue>
    </source>
</reference>
<comment type="caution">
    <text evidence="1">The sequence shown here is derived from an EMBL/GenBank/DDBJ whole genome shotgun (WGS) entry which is preliminary data.</text>
</comment>
<proteinExistence type="predicted"/>
<protein>
    <submittedName>
        <fullName evidence="1">Uncharacterized protein</fullName>
    </submittedName>
</protein>
<dbReference type="EMBL" id="JARBJD010000067">
    <property type="protein sequence ID" value="KAK2955376.1"/>
    <property type="molecule type" value="Genomic_DNA"/>
</dbReference>
<name>A0ABQ9XV64_9EUKA</name>
<evidence type="ECO:0000313" key="1">
    <source>
        <dbReference type="EMBL" id="KAK2955376.1"/>
    </source>
</evidence>